<dbReference type="Proteomes" id="UP001301728">
    <property type="component" value="Unassembled WGS sequence"/>
</dbReference>
<sequence length="801" mass="88318">MENNTVQIGTNLNGINDWSTQYPFIDYFKSSRDWITHGSNTWSTNETNQLELDENGWVKSLDGGEFTSVGTMLPNDEKGGRFVVLYDGEGKIDYLLGAKQDQAASQPGQDVFYAQPGGKLNLRITETDPNNTGDYIRNIRVIPEEYIDTYQSQTFNPDFIESLEGYKVLRFMDWIDTNSSQQKQWSERPEVDDADYFGEGVAVEILVELANETGIDPWFTIPHEATDEYVQNFAEYVKDNLDPNLNVYVEYSNEVWNFMFTQANYVLDQGKQEFSNLNVTDNEKARYWFGKRTSEVSQIWDDVFGNDKDRVVGVLGAQAANSWTAAKSLEYIDSTGLSYEQAGIDAIAIAPYFGNYLGNSQYKAEVESWTKDPDGGLNKLFQELTEGGVLNNGPQGGALERSFDWMQKYVNLAEQEGLDLVAYEGGQHLVGTKGVENNQAITDLFIAANRDPRMGELYTEYFEKWSELGGGLFAHFSDVGTPTKWGSWGVRESIYQESSPKFDAIKEFLAASSSPDNPNPDDSNPDDPVVDDPDLDDDQTPDEDDSTSEPDDSGTEVPDDSTSESIVIEAEDLELTGYTVESINGSGASGGQHISLKGSRDKIGTALGSFEGEAGTYRVEVSYFDESDGVSGATVTVAGESHSFELDEDLGEYGATPDSLTSRVTHEAVQLQPGDSFEISAQGRQGEYARFDTIKFTPLESASAASDLLTGEPLEATSESSVESDASEQLILDPNSDSLLVTDFVDGQDIIQLAENLTFEQLEFVQSGENTLIQIAETDQLLATLEGVSASSLDSQDFAML</sequence>
<evidence type="ECO:0000313" key="3">
    <source>
        <dbReference type="Proteomes" id="UP001301728"/>
    </source>
</evidence>
<accession>A0ABU5TWW5</accession>
<dbReference type="RefSeq" id="WP_323275142.1">
    <property type="nucleotide sequence ID" value="NZ_JAYGHT010000029.1"/>
</dbReference>
<name>A0ABU5TWW5_9CYAN</name>
<reference evidence="2 3" key="1">
    <citation type="submission" date="2023-12" db="EMBL/GenBank/DDBJ databases">
        <title>Baltic Sea Cyanobacteria.</title>
        <authorList>
            <person name="Delbaje E."/>
            <person name="Fewer D.P."/>
            <person name="Shishido T.K."/>
        </authorList>
    </citation>
    <scope>NUCLEOTIDE SEQUENCE [LARGE SCALE GENOMIC DNA]</scope>
    <source>
        <strain evidence="2 3">CCNP 1315</strain>
    </source>
</reference>
<gene>
    <name evidence="2" type="ORF">VB854_10600</name>
</gene>
<feature type="compositionally biased region" description="Acidic residues" evidence="1">
    <location>
        <begin position="523"/>
        <end position="562"/>
    </location>
</feature>
<evidence type="ECO:0000256" key="1">
    <source>
        <dbReference type="SAM" id="MobiDB-lite"/>
    </source>
</evidence>
<dbReference type="CDD" id="cd02795">
    <property type="entry name" value="CBM6-CBM35-CBM36_like"/>
    <property type="match status" value="1"/>
</dbReference>
<evidence type="ECO:0008006" key="4">
    <source>
        <dbReference type="Google" id="ProtNLM"/>
    </source>
</evidence>
<organism evidence="2 3">
    <name type="scientific">Limnoraphis robusta CCNP1315</name>
    <dbReference type="NCBI Taxonomy" id="3110306"/>
    <lineage>
        <taxon>Bacteria</taxon>
        <taxon>Bacillati</taxon>
        <taxon>Cyanobacteriota</taxon>
        <taxon>Cyanophyceae</taxon>
        <taxon>Oscillatoriophycideae</taxon>
        <taxon>Oscillatoriales</taxon>
        <taxon>Sirenicapillariaceae</taxon>
        <taxon>Limnoraphis</taxon>
    </lineage>
</organism>
<comment type="caution">
    <text evidence="2">The sequence shown here is derived from an EMBL/GenBank/DDBJ whole genome shotgun (WGS) entry which is preliminary data.</text>
</comment>
<evidence type="ECO:0000313" key="2">
    <source>
        <dbReference type="EMBL" id="MEA5519398.1"/>
    </source>
</evidence>
<protein>
    <recommendedName>
        <fullName evidence="4">Cellulose-binding protein</fullName>
    </recommendedName>
</protein>
<feature type="compositionally biased region" description="Low complexity" evidence="1">
    <location>
        <begin position="512"/>
        <end position="522"/>
    </location>
</feature>
<dbReference type="Gene3D" id="2.60.120.260">
    <property type="entry name" value="Galactose-binding domain-like"/>
    <property type="match status" value="1"/>
</dbReference>
<dbReference type="EMBL" id="JAYGHT010000029">
    <property type="protein sequence ID" value="MEA5519398.1"/>
    <property type="molecule type" value="Genomic_DNA"/>
</dbReference>
<feature type="region of interest" description="Disordered" evidence="1">
    <location>
        <begin position="511"/>
        <end position="565"/>
    </location>
</feature>
<proteinExistence type="predicted"/>
<keyword evidence="3" id="KW-1185">Reference proteome</keyword>